<dbReference type="PANTHER" id="PTHR23345">
    <property type="entry name" value="VITELLOGENIN-RELATED"/>
    <property type="match status" value="1"/>
</dbReference>
<dbReference type="GO" id="GO:0005319">
    <property type="term" value="F:lipid transporter activity"/>
    <property type="evidence" value="ECO:0007669"/>
    <property type="project" value="InterPro"/>
</dbReference>
<dbReference type="CTD" id="36421"/>
<evidence type="ECO:0000259" key="9">
    <source>
        <dbReference type="PROSITE" id="PS51233"/>
    </source>
</evidence>
<sequence length="1779" mass="202507">MSTGFNMWLPLTVLLLAGIVSADYDHGWHVNNEYIYLVRSRTLVNLNELSDQHTGILMKALLTIQVKDPQMLTAKVSQSQYARVLKSLPEGWDTEISDQMLELRDMPLSGKPFNIKLKHGVIRDIIVDRTIPTWEVNILKSIISQLQVDSLGENAIRTSETQIPTDEYPYGMFRAMEDSVGGKCEVLYDITPLPEQNVYVQPELVPVPDLKREGHYIDIRKSKNFNKCDQRMNYQFGITGNKYWEAGSNKNGKFFSQSATSRIIISGTLKSYTIQSAMTTNIMYISPRFYDHGHGMVASRMNLTLAAVRKITNPLPKPNSPESTGNLVYIYSNPYSDMEERRVGKVVEDSDNMMLSDSISSISSSEEATKGQNYRSLSSDSSSSSSFSSSEEDHYWQPKPTMEDAPQNPLSSIYIGYMGKYIGKSNEVDVVAKSKELISQIANEMEDPNDVYENQILEKYTILCNLLRTMNKEQMLQVDKHVRLSPHELKSMDKTQVLKQNAWTVLKSAVAQAGTGPAFLIIKNWIEMKEVDSKRGADLLAKLPKTARAPTAEYIMEFFKLATGETVKNDLALNSSAIIGFSELVYNAQVSRKGLHNHYPVHTYGRLTPKHDKAVTEYYIPYLEMELKKAVESGQSTVIQTYIMALGNIGHPKILPVLEPYLEGKVQVTVFQRTLMVSALAKLAENFPKLARSILYKIYLNTMEEHQVRCTAVFILMQTDPPLTMLQRMAEFTKIDKNKHVNSAVKSTLESLANLKDAEYQTLAKKARAAKNLLSPSDYSYHYSHGYITESNMDEGNIISHMMLKYIGSDDSLIPNAIYYAVFSTYGDFKLPPFEVVTMVSSIKSILELNTSPEEKERIRLATEKIAEQLNIIPDEFIPLEGNIMWNGKYGARFLPFDQTSLSLLRELLLMYLKGESEGKLINRLGSYDITYGFPTETGLPFVYNFELPMLVKITGAMNNEAKNLKTIKTKTDFRILYAMKIQGRMSFITPFEHQEYIAGIDVDFNLHLPMKLTLDIDLPKQSFEIKIWPLKGEDKARLLHYSVVPYVANHNILSLRPLLTEKTMQMIIPDDIYLDTISDSDLLKVVLEADKSYDYKNWLDLDVDNLFNAVIVPWSSDKDNYCKVDVFLNLKREQVAPFVLKMSYDFMEMAPTAEDAKLWTPKATAMEPSDKHPDSEVRRKQWLNEAAKGVKSAKSQVIDIRLEVPVTSEETIMNVITVATSNSEIEKKGRTLVYWSFESLFEVCAASQTKVTPDNTVFYEEVAQLKPKVEFNADFRIGKVCSTGEQLNINSVATQSKQLRERIKNSSLIKTCEKQMQQGNKILRACQNAAAISMILDQITISVDFQSQHFINFITKALNVMMNIDYLNEIAYIHTELSDLKVAGKRKIDIVANLTNDLESADVLISTPNMNIYANDIDLSALEISAEDVLMAADENMDIQNLLYNEDEPACILDKTRAQTFDSKEYPLRLGKCWHVVMTTYPRVNPNNPNEKMRMHKFDSVSILTRDMENGQREMKVLLGDKEMKFVPTSSQPKIFVNEQLVKVTKDMSWQERMDDEVLYEIFQINDHSVGLVSDEYELNLVYDGKRIMMKAGDKFRKAIRGLCGNYDGKLINDFMAPEKCVFRKPEQFIASYALNKEECESEFFENSKLPRLDQDCVYEEKNHLSNVISDKESGRRDTEESNWGYHKQTKSKQCTIMRTHIKETENMICFTIRQVPSCAPGCWATEMKSKDYQYHCMKRNAASLALKARIEKGAKPDLSQKSVTLTEPINVPLACKA</sequence>
<evidence type="ECO:0000256" key="1">
    <source>
        <dbReference type="ARBA" id="ARBA00022729"/>
    </source>
</evidence>
<dbReference type="SMART" id="SM00638">
    <property type="entry name" value="LPD_N"/>
    <property type="match status" value="1"/>
</dbReference>
<keyword evidence="10" id="KW-1185">Reference proteome</keyword>
<keyword evidence="4" id="KW-0325">Glycoprotein</keyword>
<dbReference type="OrthoDB" id="160294at2759"/>
<dbReference type="SUPFAM" id="SSF56968">
    <property type="entry name" value="Lipovitellin-phosvitin complex, beta-sheet shell regions"/>
    <property type="match status" value="2"/>
</dbReference>
<dbReference type="PROSITE" id="PS51233">
    <property type="entry name" value="VWFD"/>
    <property type="match status" value="1"/>
</dbReference>
<dbReference type="InterPro" id="IPR011030">
    <property type="entry name" value="Lipovitellin_superhlx_dom"/>
</dbReference>
<feature type="domain" description="VWFD" evidence="9">
    <location>
        <begin position="1450"/>
        <end position="1642"/>
    </location>
</feature>
<dbReference type="InterPro" id="IPR050733">
    <property type="entry name" value="Vitellogenin/Apolipophorin"/>
</dbReference>
<evidence type="ECO:0000256" key="7">
    <source>
        <dbReference type="SAM" id="SignalP"/>
    </source>
</evidence>
<dbReference type="InterPro" id="IPR001846">
    <property type="entry name" value="VWF_type-D"/>
</dbReference>
<feature type="domain" description="Vitellogenin" evidence="8">
    <location>
        <begin position="28"/>
        <end position="818"/>
    </location>
</feature>
<evidence type="ECO:0000259" key="8">
    <source>
        <dbReference type="PROSITE" id="PS51211"/>
    </source>
</evidence>
<protein>
    <submittedName>
        <fullName evidence="11">Vitellogenin</fullName>
    </submittedName>
</protein>
<dbReference type="InterPro" id="IPR015819">
    <property type="entry name" value="Lipid_transp_b-sht_shell"/>
</dbReference>
<dbReference type="Gene3D" id="2.30.230.10">
    <property type="entry name" value="Lipovitellin, beta-sheet shell regions, chain A"/>
    <property type="match status" value="1"/>
</dbReference>
<dbReference type="PROSITE" id="PS51211">
    <property type="entry name" value="VITELLOGENIN"/>
    <property type="match status" value="1"/>
</dbReference>
<dbReference type="SUPFAM" id="SSF48431">
    <property type="entry name" value="Lipovitellin-phosvitin complex, superhelical domain"/>
    <property type="match status" value="1"/>
</dbReference>
<dbReference type="Gene3D" id="2.20.80.10">
    <property type="entry name" value="Lipovitellin-phosvitin complex, chain A, domain 4"/>
    <property type="match status" value="1"/>
</dbReference>
<keyword evidence="2" id="KW-0758">Storage protein</keyword>
<keyword evidence="1 7" id="KW-0732">Signal</keyword>
<evidence type="ECO:0000256" key="6">
    <source>
        <dbReference type="SAM" id="MobiDB-lite"/>
    </source>
</evidence>
<dbReference type="Pfam" id="PF01347">
    <property type="entry name" value="Vitellogenin_N"/>
    <property type="match status" value="1"/>
</dbReference>
<dbReference type="InterPro" id="IPR015255">
    <property type="entry name" value="Vitellinogen_open_b-sht"/>
</dbReference>
<dbReference type="InterPro" id="IPR001747">
    <property type="entry name" value="Vitellogenin_N"/>
</dbReference>
<dbReference type="FunFam" id="1.25.10.20:FF:000003">
    <property type="entry name" value="Vitellogenin C"/>
    <property type="match status" value="1"/>
</dbReference>
<feature type="compositionally biased region" description="Low complexity" evidence="6">
    <location>
        <begin position="376"/>
        <end position="389"/>
    </location>
</feature>
<comment type="caution">
    <text evidence="5">Lacks conserved residue(s) required for the propagation of feature annotation.</text>
</comment>
<dbReference type="SMART" id="SM01169">
    <property type="entry name" value="DUF1943"/>
    <property type="match status" value="1"/>
</dbReference>
<evidence type="ECO:0000256" key="3">
    <source>
        <dbReference type="ARBA" id="ARBA00023157"/>
    </source>
</evidence>
<dbReference type="Proteomes" id="UP000835206">
    <property type="component" value="Chromosome 4"/>
</dbReference>
<feature type="chain" id="PRO_5038535262" evidence="7">
    <location>
        <begin position="23"/>
        <end position="1779"/>
    </location>
</feature>
<keyword evidence="3" id="KW-1015">Disulfide bond</keyword>
<dbReference type="GeneID" id="100650436"/>
<dbReference type="KEGG" id="bter:100650436"/>
<dbReference type="Pfam" id="PF09172">
    <property type="entry name" value="Vit_open_b-sht"/>
    <property type="match status" value="1"/>
</dbReference>
<accession>A0A9B2JN27</accession>
<evidence type="ECO:0000256" key="5">
    <source>
        <dbReference type="PROSITE-ProRule" id="PRU00557"/>
    </source>
</evidence>
<feature type="region of interest" description="Disordered" evidence="6">
    <location>
        <begin position="359"/>
        <end position="408"/>
    </location>
</feature>
<dbReference type="Gene3D" id="1.25.10.20">
    <property type="entry name" value="Vitellinogen, superhelical"/>
    <property type="match status" value="1"/>
</dbReference>
<gene>
    <name evidence="11" type="primary">LOC100650436</name>
</gene>
<proteinExistence type="predicted"/>
<feature type="signal peptide" evidence="7">
    <location>
        <begin position="1"/>
        <end position="22"/>
    </location>
</feature>
<dbReference type="RefSeq" id="XP_012163499.2">
    <property type="nucleotide sequence ID" value="XM_012308109.3"/>
</dbReference>
<organism evidence="10 11">
    <name type="scientific">Bombus terrestris</name>
    <name type="common">Buff-tailed bumblebee</name>
    <name type="synonym">Apis terrestris</name>
    <dbReference type="NCBI Taxonomy" id="30195"/>
    <lineage>
        <taxon>Eukaryota</taxon>
        <taxon>Metazoa</taxon>
        <taxon>Ecdysozoa</taxon>
        <taxon>Arthropoda</taxon>
        <taxon>Hexapoda</taxon>
        <taxon>Insecta</taxon>
        <taxon>Pterygota</taxon>
        <taxon>Neoptera</taxon>
        <taxon>Endopterygota</taxon>
        <taxon>Hymenoptera</taxon>
        <taxon>Apocrita</taxon>
        <taxon>Aculeata</taxon>
        <taxon>Apoidea</taxon>
        <taxon>Anthophila</taxon>
        <taxon>Apidae</taxon>
        <taxon>Bombus</taxon>
        <taxon>Bombus</taxon>
    </lineage>
</organism>
<evidence type="ECO:0000313" key="11">
    <source>
        <dbReference type="RefSeq" id="XP_012163499.2"/>
    </source>
</evidence>
<evidence type="ECO:0000256" key="4">
    <source>
        <dbReference type="ARBA" id="ARBA00023180"/>
    </source>
</evidence>
<dbReference type="PANTHER" id="PTHR23345:SF15">
    <property type="entry name" value="VITELLOGENIN 1-RELATED"/>
    <property type="match status" value="1"/>
</dbReference>
<evidence type="ECO:0000313" key="10">
    <source>
        <dbReference type="Proteomes" id="UP000835206"/>
    </source>
</evidence>
<name>A0A9B2JN27_BOMTE</name>
<evidence type="ECO:0000256" key="2">
    <source>
        <dbReference type="ARBA" id="ARBA00022761"/>
    </source>
</evidence>
<dbReference type="SMART" id="SM00216">
    <property type="entry name" value="VWD"/>
    <property type="match status" value="1"/>
</dbReference>
<dbReference type="InterPro" id="IPR015816">
    <property type="entry name" value="Vitellinogen_b-sht_N"/>
</dbReference>
<reference evidence="11" key="1">
    <citation type="submission" date="2025-08" db="UniProtKB">
        <authorList>
            <consortium name="RefSeq"/>
        </authorList>
    </citation>
    <scope>IDENTIFICATION</scope>
</reference>
<dbReference type="Pfam" id="PF00094">
    <property type="entry name" value="VWD"/>
    <property type="match status" value="1"/>
</dbReference>
<dbReference type="GO" id="GO:0045735">
    <property type="term" value="F:nutrient reservoir activity"/>
    <property type="evidence" value="ECO:0007669"/>
    <property type="project" value="UniProtKB-KW"/>
</dbReference>